<name>A0A0S4XNL5_9BACT</name>
<sequence length="202" mass="22795">MGVIKTILKMMLIVFIALLLLRSCQDRKPSSTPPPSSTQLEPIQTDPTKKTFVFKDYSITPLADFQITAKVLSSEKYHIGDDADLAPVDLVLGWGRMADDEVLKNIDISQSNRWYYWEVDTLPIPQREIETHSANMHMIPQDDKTEAILLDAKEGEIITIKGALVRIEREGGWHWQSSLSREDTGDGACEVVFVESAQIEHL</sequence>
<accession>A0A0S4XNL5</accession>
<organism evidence="1">
    <name type="scientific">Sulfurovum sp. enrichment culture clone C5</name>
    <dbReference type="NCBI Taxonomy" id="497650"/>
    <lineage>
        <taxon>Bacteria</taxon>
        <taxon>Pseudomonadati</taxon>
        <taxon>Campylobacterota</taxon>
        <taxon>Epsilonproteobacteria</taxon>
        <taxon>Campylobacterales</taxon>
        <taxon>Sulfurovaceae</taxon>
        <taxon>Sulfurovum</taxon>
        <taxon>environmental samples</taxon>
    </lineage>
</organism>
<gene>
    <name evidence="1" type="ORF">BN3087_490027</name>
</gene>
<reference evidence="1" key="1">
    <citation type="submission" date="2015-11" db="EMBL/GenBank/DDBJ databases">
        <authorList>
            <person name="Zhang Y."/>
            <person name="Guo Z."/>
        </authorList>
    </citation>
    <scope>NUCLEOTIDE SEQUENCE</scope>
    <source>
        <strain evidence="1">BN30871</strain>
    </source>
</reference>
<dbReference type="AlphaFoldDB" id="A0A0S4XNL5"/>
<dbReference type="EMBL" id="FAXN01000050">
    <property type="protein sequence ID" value="CUV65892.1"/>
    <property type="molecule type" value="Genomic_DNA"/>
</dbReference>
<proteinExistence type="predicted"/>
<evidence type="ECO:0000313" key="1">
    <source>
        <dbReference type="EMBL" id="CUV65892.1"/>
    </source>
</evidence>
<protein>
    <submittedName>
        <fullName evidence="1">Uncharacterized protein</fullName>
    </submittedName>
</protein>